<organism evidence="2 3">
    <name type="scientific">Nitzschia inconspicua</name>
    <dbReference type="NCBI Taxonomy" id="303405"/>
    <lineage>
        <taxon>Eukaryota</taxon>
        <taxon>Sar</taxon>
        <taxon>Stramenopiles</taxon>
        <taxon>Ochrophyta</taxon>
        <taxon>Bacillariophyta</taxon>
        <taxon>Bacillariophyceae</taxon>
        <taxon>Bacillariophycidae</taxon>
        <taxon>Bacillariales</taxon>
        <taxon>Bacillariaceae</taxon>
        <taxon>Nitzschia</taxon>
    </lineage>
</organism>
<dbReference type="Proteomes" id="UP000693970">
    <property type="component" value="Unassembled WGS sequence"/>
</dbReference>
<dbReference type="AlphaFoldDB" id="A0A9K3L4Q7"/>
<dbReference type="EMBL" id="JAGRRH010000015">
    <property type="protein sequence ID" value="KAG7355372.1"/>
    <property type="molecule type" value="Genomic_DNA"/>
</dbReference>
<evidence type="ECO:0000313" key="3">
    <source>
        <dbReference type="Proteomes" id="UP000693970"/>
    </source>
</evidence>
<reference evidence="2" key="1">
    <citation type="journal article" date="2021" name="Sci. Rep.">
        <title>Diploid genomic architecture of Nitzschia inconspicua, an elite biomass production diatom.</title>
        <authorList>
            <person name="Oliver A."/>
            <person name="Podell S."/>
            <person name="Pinowska A."/>
            <person name="Traller J.C."/>
            <person name="Smith S.R."/>
            <person name="McClure R."/>
            <person name="Beliaev A."/>
            <person name="Bohutskyi P."/>
            <person name="Hill E.A."/>
            <person name="Rabines A."/>
            <person name="Zheng H."/>
            <person name="Allen L.Z."/>
            <person name="Kuo A."/>
            <person name="Grigoriev I.V."/>
            <person name="Allen A.E."/>
            <person name="Hazlebeck D."/>
            <person name="Allen E.E."/>
        </authorList>
    </citation>
    <scope>NUCLEOTIDE SEQUENCE</scope>
    <source>
        <strain evidence="2">Hildebrandi</strain>
    </source>
</reference>
<feature type="region of interest" description="Disordered" evidence="1">
    <location>
        <begin position="122"/>
        <end position="141"/>
    </location>
</feature>
<proteinExistence type="predicted"/>
<evidence type="ECO:0000313" key="2">
    <source>
        <dbReference type="EMBL" id="KAG7355372.1"/>
    </source>
</evidence>
<sequence length="191" mass="20856">MVPATRLLLYMPWPQPIVSCVEKPVQCLFYALAARLGYRTYGGDAQDAFAPSPGPIVLGASIIAEQQSKRSEAAVARRQSERTMIQIPLWPPDKTADKTVPQHLQQETRDLTAVVIRSSISSLDGPTKEPRSVTSGTLQANVKGDKNDNTKIYFTVKAIPTTIYQLPATIDSASEKLAHQQLSVHSLSVIS</sequence>
<keyword evidence="3" id="KW-1185">Reference proteome</keyword>
<protein>
    <submittedName>
        <fullName evidence="2">Uncharacterized protein</fullName>
    </submittedName>
</protein>
<evidence type="ECO:0000256" key="1">
    <source>
        <dbReference type="SAM" id="MobiDB-lite"/>
    </source>
</evidence>
<accession>A0A9K3L4Q7</accession>
<gene>
    <name evidence="2" type="ORF">IV203_000058</name>
</gene>
<reference evidence="2" key="2">
    <citation type="submission" date="2021-04" db="EMBL/GenBank/DDBJ databases">
        <authorList>
            <person name="Podell S."/>
        </authorList>
    </citation>
    <scope>NUCLEOTIDE SEQUENCE</scope>
    <source>
        <strain evidence="2">Hildebrandi</strain>
    </source>
</reference>
<comment type="caution">
    <text evidence="2">The sequence shown here is derived from an EMBL/GenBank/DDBJ whole genome shotgun (WGS) entry which is preliminary data.</text>
</comment>
<name>A0A9K3L4Q7_9STRA</name>